<comment type="caution">
    <text evidence="2">The sequence shown here is derived from an EMBL/GenBank/DDBJ whole genome shotgun (WGS) entry which is preliminary data.</text>
</comment>
<accession>A0A2S8IUF3</accession>
<evidence type="ECO:0000313" key="3">
    <source>
        <dbReference type="Proteomes" id="UP000238206"/>
    </source>
</evidence>
<dbReference type="AlphaFoldDB" id="A0A2S8IUF3"/>
<reference evidence="2 3" key="1">
    <citation type="submission" date="2018-02" db="EMBL/GenBank/DDBJ databases">
        <title>Draft genome sequencing of Burkholderia cepacia Y14-15.</title>
        <authorList>
            <person name="Zheng B.-X."/>
        </authorList>
    </citation>
    <scope>NUCLEOTIDE SEQUENCE [LARGE SCALE GENOMIC DNA]</scope>
    <source>
        <strain evidence="2 3">Y14-15</strain>
    </source>
</reference>
<organism evidence="2 3">
    <name type="scientific">Burkholderia cepacia</name>
    <name type="common">Pseudomonas cepacia</name>
    <dbReference type="NCBI Taxonomy" id="292"/>
    <lineage>
        <taxon>Bacteria</taxon>
        <taxon>Pseudomonadati</taxon>
        <taxon>Pseudomonadota</taxon>
        <taxon>Betaproteobacteria</taxon>
        <taxon>Burkholderiales</taxon>
        <taxon>Burkholderiaceae</taxon>
        <taxon>Burkholderia</taxon>
        <taxon>Burkholderia cepacia complex</taxon>
    </lineage>
</organism>
<proteinExistence type="predicted"/>
<feature type="region of interest" description="Disordered" evidence="1">
    <location>
        <begin position="41"/>
        <end position="85"/>
    </location>
</feature>
<feature type="compositionally biased region" description="Basic and acidic residues" evidence="1">
    <location>
        <begin position="41"/>
        <end position="60"/>
    </location>
</feature>
<protein>
    <submittedName>
        <fullName evidence="2">Uncharacterized protein</fullName>
    </submittedName>
</protein>
<sequence>MFVLRWIVEPLWEYRWEYVDPYYGVIECKFWMTDCEEERWHAHGKEGTRRLDETRRDRNLQPKPSEQVHSYAAASAGTDPLPEFVSPDVGTLRGWWKNPERVDGADVRRMVLEVIALRRLLNASVKVATESREV</sequence>
<gene>
    <name evidence="2" type="ORF">C5615_14240</name>
</gene>
<evidence type="ECO:0000313" key="2">
    <source>
        <dbReference type="EMBL" id="PQP17982.1"/>
    </source>
</evidence>
<dbReference type="EMBL" id="PUIQ01000016">
    <property type="protein sequence ID" value="PQP17982.1"/>
    <property type="molecule type" value="Genomic_DNA"/>
</dbReference>
<name>A0A2S8IUF3_BURCE</name>
<dbReference type="Proteomes" id="UP000238206">
    <property type="component" value="Unassembled WGS sequence"/>
</dbReference>
<evidence type="ECO:0000256" key="1">
    <source>
        <dbReference type="SAM" id="MobiDB-lite"/>
    </source>
</evidence>